<feature type="region of interest" description="Disordered" evidence="1">
    <location>
        <begin position="58"/>
        <end position="88"/>
    </location>
</feature>
<sequence length="128" mass="13783">MAAQQGPKRGNTGNHTHAHPLEALDHLCSSIHMICDRGVSYLQAAQIVASWIRPVTCRPSGQPSNQACNGNRKGGKPRAPAPALPQTRAGSANMHNLLRTQWPRQPPTSRAHPNTGELGMPATRMTDI</sequence>
<name>A0AAD1SUL1_PELCU</name>
<proteinExistence type="predicted"/>
<gene>
    <name evidence="2" type="ORF">PECUL_23A010333</name>
</gene>
<keyword evidence="3" id="KW-1185">Reference proteome</keyword>
<reference evidence="2" key="1">
    <citation type="submission" date="2022-03" db="EMBL/GenBank/DDBJ databases">
        <authorList>
            <person name="Alioto T."/>
            <person name="Alioto T."/>
            <person name="Gomez Garrido J."/>
        </authorList>
    </citation>
    <scope>NUCLEOTIDE SEQUENCE</scope>
</reference>
<evidence type="ECO:0000313" key="2">
    <source>
        <dbReference type="EMBL" id="CAH2311495.1"/>
    </source>
</evidence>
<protein>
    <submittedName>
        <fullName evidence="2">Uncharacterized protein</fullName>
    </submittedName>
</protein>
<evidence type="ECO:0000313" key="3">
    <source>
        <dbReference type="Proteomes" id="UP001295444"/>
    </source>
</evidence>
<dbReference type="EMBL" id="OW240919">
    <property type="protein sequence ID" value="CAH2311495.1"/>
    <property type="molecule type" value="Genomic_DNA"/>
</dbReference>
<organism evidence="2 3">
    <name type="scientific">Pelobates cultripes</name>
    <name type="common">Western spadefoot toad</name>
    <dbReference type="NCBI Taxonomy" id="61616"/>
    <lineage>
        <taxon>Eukaryota</taxon>
        <taxon>Metazoa</taxon>
        <taxon>Chordata</taxon>
        <taxon>Craniata</taxon>
        <taxon>Vertebrata</taxon>
        <taxon>Euteleostomi</taxon>
        <taxon>Amphibia</taxon>
        <taxon>Batrachia</taxon>
        <taxon>Anura</taxon>
        <taxon>Pelobatoidea</taxon>
        <taxon>Pelobatidae</taxon>
        <taxon>Pelobates</taxon>
    </lineage>
</organism>
<feature type="compositionally biased region" description="Polar residues" evidence="1">
    <location>
        <begin position="59"/>
        <end position="69"/>
    </location>
</feature>
<feature type="region of interest" description="Disordered" evidence="1">
    <location>
        <begin position="100"/>
        <end position="128"/>
    </location>
</feature>
<dbReference type="AlphaFoldDB" id="A0AAD1SUL1"/>
<accession>A0AAD1SUL1</accession>
<feature type="compositionally biased region" description="Polar residues" evidence="1">
    <location>
        <begin position="100"/>
        <end position="112"/>
    </location>
</feature>
<evidence type="ECO:0000256" key="1">
    <source>
        <dbReference type="SAM" id="MobiDB-lite"/>
    </source>
</evidence>
<dbReference type="Proteomes" id="UP001295444">
    <property type="component" value="Chromosome 08"/>
</dbReference>